<dbReference type="CDD" id="cd06261">
    <property type="entry name" value="TM_PBP2"/>
    <property type="match status" value="1"/>
</dbReference>
<dbReference type="Gene3D" id="1.10.3720.10">
    <property type="entry name" value="MetI-like"/>
    <property type="match status" value="1"/>
</dbReference>
<evidence type="ECO:0000259" key="6">
    <source>
        <dbReference type="PROSITE" id="PS50928"/>
    </source>
</evidence>
<accession>A0AAJ1IB74</accession>
<dbReference type="Proteomes" id="UP001221217">
    <property type="component" value="Unassembled WGS sequence"/>
</dbReference>
<sequence>MKRSVLAAHLMPLLIPFSLFFVYGMVLTLAQSTGWGAVDDYRGGFFSAYEKILKDPLFLQSTIYSLWIALASSVGALFFGSLLALAIWQLPRRFKLLAGIYRLPIILPHITIAFIVLFLFSNRGMVPALFYHWSSGETLGPFSNLLYSRGGGAIILAYIYKEAPFVVLMELAVLQNIPEERIITARQLGAGGFRIYLRVILPQLRAVINTLFVILFLYSLGAFDIPFILGISEPSMLSIQIYNLYFKSDLVNRPLVMARLSLMFLFSLGFILIYLKAAKNLDERVRKI</sequence>
<name>A0AAJ1IB74_9SPIO</name>
<dbReference type="SUPFAM" id="SSF161098">
    <property type="entry name" value="MetI-like"/>
    <property type="match status" value="1"/>
</dbReference>
<dbReference type="InterPro" id="IPR000515">
    <property type="entry name" value="MetI-like"/>
</dbReference>
<dbReference type="AlphaFoldDB" id="A0AAJ1IB74"/>
<feature type="transmembrane region" description="Helical" evidence="5">
    <location>
        <begin position="256"/>
        <end position="277"/>
    </location>
</feature>
<keyword evidence="5" id="KW-0813">Transport</keyword>
<feature type="transmembrane region" description="Helical" evidence="5">
    <location>
        <begin position="206"/>
        <end position="229"/>
    </location>
</feature>
<protein>
    <submittedName>
        <fullName evidence="7">Sugar ABC transporter permease</fullName>
    </submittedName>
</protein>
<evidence type="ECO:0000313" key="7">
    <source>
        <dbReference type="EMBL" id="MDC7225989.1"/>
    </source>
</evidence>
<comment type="similarity">
    <text evidence="5">Belongs to the binding-protein-dependent transport system permease family.</text>
</comment>
<dbReference type="PROSITE" id="PS50928">
    <property type="entry name" value="ABC_TM1"/>
    <property type="match status" value="1"/>
</dbReference>
<feature type="domain" description="ABC transmembrane type-1" evidence="6">
    <location>
        <begin position="62"/>
        <end position="274"/>
    </location>
</feature>
<dbReference type="PANTHER" id="PTHR43759:SF1">
    <property type="entry name" value="GLUCOSE IMPORT SYSTEM PERMEASE PROTEIN GLCT"/>
    <property type="match status" value="1"/>
</dbReference>
<reference evidence="7 8" key="1">
    <citation type="submission" date="2022-12" db="EMBL/GenBank/DDBJ databases">
        <title>Metagenome assembled genome from gulf of manar.</title>
        <authorList>
            <person name="Kohli P."/>
            <person name="Pk S."/>
            <person name="Venkata Ramana C."/>
            <person name="Sasikala C."/>
        </authorList>
    </citation>
    <scope>NUCLEOTIDE SEQUENCE [LARGE SCALE GENOMIC DNA]</scope>
    <source>
        <strain evidence="7">JB008</strain>
    </source>
</reference>
<evidence type="ECO:0000256" key="5">
    <source>
        <dbReference type="RuleBase" id="RU363032"/>
    </source>
</evidence>
<dbReference type="Pfam" id="PF00528">
    <property type="entry name" value="BPD_transp_1"/>
    <property type="match status" value="1"/>
</dbReference>
<organism evidence="7 8">
    <name type="scientific">Candidatus Thalassospirochaeta sargassi</name>
    <dbReference type="NCBI Taxonomy" id="3119039"/>
    <lineage>
        <taxon>Bacteria</taxon>
        <taxon>Pseudomonadati</taxon>
        <taxon>Spirochaetota</taxon>
        <taxon>Spirochaetia</taxon>
        <taxon>Spirochaetales</taxon>
        <taxon>Spirochaetaceae</taxon>
        <taxon>Candidatus Thalassospirochaeta</taxon>
    </lineage>
</organism>
<gene>
    <name evidence="7" type="ORF">PQJ61_04410</name>
</gene>
<evidence type="ECO:0000313" key="8">
    <source>
        <dbReference type="Proteomes" id="UP001221217"/>
    </source>
</evidence>
<dbReference type="PANTHER" id="PTHR43759">
    <property type="entry name" value="TREHALOSE TRANSPORT SYSTEM PERMEASE PROTEIN SUGA"/>
    <property type="match status" value="1"/>
</dbReference>
<keyword evidence="4 5" id="KW-0472">Membrane</keyword>
<dbReference type="GO" id="GO:0055085">
    <property type="term" value="P:transmembrane transport"/>
    <property type="evidence" value="ECO:0007669"/>
    <property type="project" value="InterPro"/>
</dbReference>
<evidence type="ECO:0000256" key="4">
    <source>
        <dbReference type="ARBA" id="ARBA00023136"/>
    </source>
</evidence>
<keyword evidence="2 5" id="KW-0812">Transmembrane</keyword>
<evidence type="ECO:0000256" key="1">
    <source>
        <dbReference type="ARBA" id="ARBA00004651"/>
    </source>
</evidence>
<keyword evidence="3 5" id="KW-1133">Transmembrane helix</keyword>
<dbReference type="EMBL" id="JAQQAL010000011">
    <property type="protein sequence ID" value="MDC7225989.1"/>
    <property type="molecule type" value="Genomic_DNA"/>
</dbReference>
<feature type="transmembrane region" description="Helical" evidence="5">
    <location>
        <begin position="100"/>
        <end position="121"/>
    </location>
</feature>
<comment type="subcellular location">
    <subcellularLocation>
        <location evidence="1 5">Cell membrane</location>
        <topology evidence="1 5">Multi-pass membrane protein</topology>
    </subcellularLocation>
</comment>
<comment type="caution">
    <text evidence="7">The sequence shown here is derived from an EMBL/GenBank/DDBJ whole genome shotgun (WGS) entry which is preliminary data.</text>
</comment>
<dbReference type="GO" id="GO:0005886">
    <property type="term" value="C:plasma membrane"/>
    <property type="evidence" value="ECO:0007669"/>
    <property type="project" value="UniProtKB-SubCell"/>
</dbReference>
<proteinExistence type="inferred from homology"/>
<dbReference type="InterPro" id="IPR052730">
    <property type="entry name" value="Sugar_ABC_transporter"/>
</dbReference>
<dbReference type="InterPro" id="IPR035906">
    <property type="entry name" value="MetI-like_sf"/>
</dbReference>
<evidence type="ECO:0000256" key="3">
    <source>
        <dbReference type="ARBA" id="ARBA00022989"/>
    </source>
</evidence>
<evidence type="ECO:0000256" key="2">
    <source>
        <dbReference type="ARBA" id="ARBA00022692"/>
    </source>
</evidence>
<feature type="transmembrane region" description="Helical" evidence="5">
    <location>
        <begin position="64"/>
        <end position="88"/>
    </location>
</feature>